<accession>A0ABW6SV10</accession>
<name>A0ABW6SV10_9ACTN</name>
<evidence type="ECO:0008006" key="3">
    <source>
        <dbReference type="Google" id="ProtNLM"/>
    </source>
</evidence>
<evidence type="ECO:0000313" key="2">
    <source>
        <dbReference type="Proteomes" id="UP001602013"/>
    </source>
</evidence>
<dbReference type="RefSeq" id="WP_067133982.1">
    <property type="nucleotide sequence ID" value="NZ_BBYJ01000012.1"/>
</dbReference>
<organism evidence="1 2">
    <name type="scientific">Microtetraspora malaysiensis</name>
    <dbReference type="NCBI Taxonomy" id="161358"/>
    <lineage>
        <taxon>Bacteria</taxon>
        <taxon>Bacillati</taxon>
        <taxon>Actinomycetota</taxon>
        <taxon>Actinomycetes</taxon>
        <taxon>Streptosporangiales</taxon>
        <taxon>Streptosporangiaceae</taxon>
        <taxon>Microtetraspora</taxon>
    </lineage>
</organism>
<comment type="caution">
    <text evidence="1">The sequence shown here is derived from an EMBL/GenBank/DDBJ whole genome shotgun (WGS) entry which is preliminary data.</text>
</comment>
<reference evidence="1 2" key="1">
    <citation type="submission" date="2024-10" db="EMBL/GenBank/DDBJ databases">
        <title>The Natural Products Discovery Center: Release of the First 8490 Sequenced Strains for Exploring Actinobacteria Biosynthetic Diversity.</title>
        <authorList>
            <person name="Kalkreuter E."/>
            <person name="Kautsar S.A."/>
            <person name="Yang D."/>
            <person name="Bader C.D."/>
            <person name="Teijaro C.N."/>
            <person name="Fluegel L."/>
            <person name="Davis C.M."/>
            <person name="Simpson J.R."/>
            <person name="Lauterbach L."/>
            <person name="Steele A.D."/>
            <person name="Gui C."/>
            <person name="Meng S."/>
            <person name="Li G."/>
            <person name="Viehrig K."/>
            <person name="Ye F."/>
            <person name="Su P."/>
            <person name="Kiefer A.F."/>
            <person name="Nichols A."/>
            <person name="Cepeda A.J."/>
            <person name="Yan W."/>
            <person name="Fan B."/>
            <person name="Jiang Y."/>
            <person name="Adhikari A."/>
            <person name="Zheng C.-J."/>
            <person name="Schuster L."/>
            <person name="Cowan T.M."/>
            <person name="Smanski M.J."/>
            <person name="Chevrette M.G."/>
            <person name="De Carvalho L.P.S."/>
            <person name="Shen B."/>
        </authorList>
    </citation>
    <scope>NUCLEOTIDE SEQUENCE [LARGE SCALE GENOMIC DNA]</scope>
    <source>
        <strain evidence="1 2">NPDC002173</strain>
    </source>
</reference>
<evidence type="ECO:0000313" key="1">
    <source>
        <dbReference type="EMBL" id="MFF3668108.1"/>
    </source>
</evidence>
<protein>
    <recommendedName>
        <fullName evidence="3">YtxH domain-containing protein</fullName>
    </recommendedName>
</protein>
<proteinExistence type="predicted"/>
<dbReference type="Proteomes" id="UP001602013">
    <property type="component" value="Unassembled WGS sequence"/>
</dbReference>
<gene>
    <name evidence="1" type="ORF">ACFYXI_21210</name>
</gene>
<keyword evidence="2" id="KW-1185">Reference proteome</keyword>
<dbReference type="EMBL" id="JBIASD010000013">
    <property type="protein sequence ID" value="MFF3668108.1"/>
    <property type="molecule type" value="Genomic_DNA"/>
</dbReference>
<sequence>MIRRTFYITVGAFLAVWVMRKLQAMRPDSVARRAADRAAGLAGELAEFAGDVRAIARDRETELRSRMGLDSVDRNHDHDVKDGR</sequence>